<protein>
    <submittedName>
        <fullName evidence="1">Uncharacterized protein</fullName>
    </submittedName>
</protein>
<evidence type="ECO:0000313" key="1">
    <source>
        <dbReference type="EMBL" id="KAJ7768367.1"/>
    </source>
</evidence>
<accession>A0AAD7JP87</accession>
<proteinExistence type="predicted"/>
<gene>
    <name evidence="1" type="ORF">B0H16DRAFT_315359</name>
</gene>
<organism evidence="1 2">
    <name type="scientific">Mycena metata</name>
    <dbReference type="NCBI Taxonomy" id="1033252"/>
    <lineage>
        <taxon>Eukaryota</taxon>
        <taxon>Fungi</taxon>
        <taxon>Dikarya</taxon>
        <taxon>Basidiomycota</taxon>
        <taxon>Agaricomycotina</taxon>
        <taxon>Agaricomycetes</taxon>
        <taxon>Agaricomycetidae</taxon>
        <taxon>Agaricales</taxon>
        <taxon>Marasmiineae</taxon>
        <taxon>Mycenaceae</taxon>
        <taxon>Mycena</taxon>
    </lineage>
</organism>
<sequence length="178" mass="20111">MSSPSSSSRTNICRRQPRGHELAPKPRFTIVYRLSMSGLLLVLPPLVLSSRFVSFILVATATRVKLATGIVKYSLRRVKQRTSAHPLLRRPYLSKREHSDALIRPFLCKVILLESRWPAAASGKGRLRYPRPPATAHDRVYQARKNIPIRKSHPNPAILYIFFALSLTSASHHGRSLL</sequence>
<dbReference type="Proteomes" id="UP001215598">
    <property type="component" value="Unassembled WGS sequence"/>
</dbReference>
<keyword evidence="2" id="KW-1185">Reference proteome</keyword>
<dbReference type="AlphaFoldDB" id="A0AAD7JP87"/>
<evidence type="ECO:0000313" key="2">
    <source>
        <dbReference type="Proteomes" id="UP001215598"/>
    </source>
</evidence>
<reference evidence="1" key="1">
    <citation type="submission" date="2023-03" db="EMBL/GenBank/DDBJ databases">
        <title>Massive genome expansion in bonnet fungi (Mycena s.s.) driven by repeated elements and novel gene families across ecological guilds.</title>
        <authorList>
            <consortium name="Lawrence Berkeley National Laboratory"/>
            <person name="Harder C.B."/>
            <person name="Miyauchi S."/>
            <person name="Viragh M."/>
            <person name="Kuo A."/>
            <person name="Thoen E."/>
            <person name="Andreopoulos B."/>
            <person name="Lu D."/>
            <person name="Skrede I."/>
            <person name="Drula E."/>
            <person name="Henrissat B."/>
            <person name="Morin E."/>
            <person name="Kohler A."/>
            <person name="Barry K."/>
            <person name="LaButti K."/>
            <person name="Morin E."/>
            <person name="Salamov A."/>
            <person name="Lipzen A."/>
            <person name="Mereny Z."/>
            <person name="Hegedus B."/>
            <person name="Baldrian P."/>
            <person name="Stursova M."/>
            <person name="Weitz H."/>
            <person name="Taylor A."/>
            <person name="Grigoriev I.V."/>
            <person name="Nagy L.G."/>
            <person name="Martin F."/>
            <person name="Kauserud H."/>
        </authorList>
    </citation>
    <scope>NUCLEOTIDE SEQUENCE</scope>
    <source>
        <strain evidence="1">CBHHK182m</strain>
    </source>
</reference>
<name>A0AAD7JP87_9AGAR</name>
<dbReference type="EMBL" id="JARKIB010000020">
    <property type="protein sequence ID" value="KAJ7768367.1"/>
    <property type="molecule type" value="Genomic_DNA"/>
</dbReference>
<comment type="caution">
    <text evidence="1">The sequence shown here is derived from an EMBL/GenBank/DDBJ whole genome shotgun (WGS) entry which is preliminary data.</text>
</comment>